<evidence type="ECO:0000313" key="1">
    <source>
        <dbReference type="EMBL" id="KAA6324613.1"/>
    </source>
</evidence>
<name>A0A5J4QVS5_9ZZZZ</name>
<sequence>MDYYNEKVGVTYNELTSVMRIGTLRSLLVRGRVHRLNRGGGLNNQVFIDYFTLPAVYREA</sequence>
<dbReference type="EMBL" id="SNRY01002537">
    <property type="protein sequence ID" value="KAA6324613.1"/>
    <property type="molecule type" value="Genomic_DNA"/>
</dbReference>
<dbReference type="AlphaFoldDB" id="A0A5J4QVS5"/>
<comment type="caution">
    <text evidence="1">The sequence shown here is derived from an EMBL/GenBank/DDBJ whole genome shotgun (WGS) entry which is preliminary data.</text>
</comment>
<protein>
    <submittedName>
        <fullName evidence="1">Uncharacterized protein</fullName>
    </submittedName>
</protein>
<gene>
    <name evidence="1" type="ORF">EZS27_026087</name>
</gene>
<reference evidence="1" key="1">
    <citation type="submission" date="2019-03" db="EMBL/GenBank/DDBJ databases">
        <title>Single cell metagenomics reveals metabolic interactions within the superorganism composed of flagellate Streblomastix strix and complex community of Bacteroidetes bacteria on its surface.</title>
        <authorList>
            <person name="Treitli S.C."/>
            <person name="Kolisko M."/>
            <person name="Husnik F."/>
            <person name="Keeling P."/>
            <person name="Hampl V."/>
        </authorList>
    </citation>
    <scope>NUCLEOTIDE SEQUENCE</scope>
    <source>
        <strain evidence="1">STM</strain>
    </source>
</reference>
<organism evidence="1">
    <name type="scientific">termite gut metagenome</name>
    <dbReference type="NCBI Taxonomy" id="433724"/>
    <lineage>
        <taxon>unclassified sequences</taxon>
        <taxon>metagenomes</taxon>
        <taxon>organismal metagenomes</taxon>
    </lineage>
</organism>
<feature type="non-terminal residue" evidence="1">
    <location>
        <position position="60"/>
    </location>
</feature>
<proteinExistence type="predicted"/>
<accession>A0A5J4QVS5</accession>